<keyword evidence="2 4" id="KW-0472">Membrane</keyword>
<evidence type="ECO:0000256" key="2">
    <source>
        <dbReference type="ARBA" id="ARBA00023136"/>
    </source>
</evidence>
<dbReference type="PRINTS" id="PR01021">
    <property type="entry name" value="OMPADOMAIN"/>
</dbReference>
<dbReference type="InterPro" id="IPR006690">
    <property type="entry name" value="OMPA-like_CS"/>
</dbReference>
<dbReference type="Gene3D" id="3.30.1330.60">
    <property type="entry name" value="OmpA-like domain"/>
    <property type="match status" value="1"/>
</dbReference>
<protein>
    <submittedName>
        <fullName evidence="6">OmpA family protein</fullName>
    </submittedName>
</protein>
<dbReference type="InterPro" id="IPR036737">
    <property type="entry name" value="OmpA-like_sf"/>
</dbReference>
<dbReference type="InterPro" id="IPR006665">
    <property type="entry name" value="OmpA-like"/>
</dbReference>
<gene>
    <name evidence="6" type="ORF">JAZ07_05140</name>
</gene>
<organism evidence="6 7">
    <name type="scientific">Candidatus Thiodiazotropha taylori</name>
    <dbReference type="NCBI Taxonomy" id="2792791"/>
    <lineage>
        <taxon>Bacteria</taxon>
        <taxon>Pseudomonadati</taxon>
        <taxon>Pseudomonadota</taxon>
        <taxon>Gammaproteobacteria</taxon>
        <taxon>Chromatiales</taxon>
        <taxon>Sedimenticolaceae</taxon>
        <taxon>Candidatus Thiodiazotropha</taxon>
    </lineage>
</organism>
<dbReference type="InterPro" id="IPR006664">
    <property type="entry name" value="OMP_bac"/>
</dbReference>
<evidence type="ECO:0000313" key="6">
    <source>
        <dbReference type="EMBL" id="MCG7945715.1"/>
    </source>
</evidence>
<name>A0A9E4K9R2_9GAMM</name>
<evidence type="ECO:0000313" key="7">
    <source>
        <dbReference type="Proteomes" id="UP000886667"/>
    </source>
</evidence>
<feature type="domain" description="OmpA-like" evidence="5">
    <location>
        <begin position="13"/>
        <end position="130"/>
    </location>
</feature>
<dbReference type="SUPFAM" id="SSF103088">
    <property type="entry name" value="OmpA-like"/>
    <property type="match status" value="1"/>
</dbReference>
<reference evidence="6" key="1">
    <citation type="journal article" date="2021" name="Proc. Natl. Acad. Sci. U.S.A.">
        <title>Global biogeography of chemosynthetic symbionts reveals both localized and globally distributed symbiont groups. .</title>
        <authorList>
            <person name="Osvatic J.T."/>
            <person name="Wilkins L.G.E."/>
            <person name="Leibrecht L."/>
            <person name="Leray M."/>
            <person name="Zauner S."/>
            <person name="Polzin J."/>
            <person name="Camacho Y."/>
            <person name="Gros O."/>
            <person name="van Gils J.A."/>
            <person name="Eisen J.A."/>
            <person name="Petersen J.M."/>
            <person name="Yuen B."/>
        </authorList>
    </citation>
    <scope>NUCLEOTIDE SEQUENCE</scope>
    <source>
        <strain evidence="6">MAGclacostrist064TRANS</strain>
    </source>
</reference>
<dbReference type="InterPro" id="IPR050330">
    <property type="entry name" value="Bact_OuterMem_StrucFunc"/>
</dbReference>
<dbReference type="PANTHER" id="PTHR30329:SF21">
    <property type="entry name" value="LIPOPROTEIN YIAD-RELATED"/>
    <property type="match status" value="1"/>
</dbReference>
<evidence type="ECO:0000256" key="1">
    <source>
        <dbReference type="ARBA" id="ARBA00004442"/>
    </source>
</evidence>
<dbReference type="PROSITE" id="PS01068">
    <property type="entry name" value="OMPA_1"/>
    <property type="match status" value="1"/>
</dbReference>
<comment type="caution">
    <text evidence="6">The sequence shown here is derived from an EMBL/GenBank/DDBJ whole genome shotgun (WGS) entry which is preliminary data.</text>
</comment>
<dbReference type="CDD" id="cd07185">
    <property type="entry name" value="OmpA_C-like"/>
    <property type="match status" value="1"/>
</dbReference>
<proteinExistence type="predicted"/>
<dbReference type="Proteomes" id="UP000886667">
    <property type="component" value="Unassembled WGS sequence"/>
</dbReference>
<dbReference type="Pfam" id="PF00691">
    <property type="entry name" value="OmpA"/>
    <property type="match status" value="1"/>
</dbReference>
<dbReference type="AlphaFoldDB" id="A0A9E4K9R2"/>
<feature type="non-terminal residue" evidence="6">
    <location>
        <position position="1"/>
    </location>
</feature>
<dbReference type="PANTHER" id="PTHR30329">
    <property type="entry name" value="STATOR ELEMENT OF FLAGELLAR MOTOR COMPLEX"/>
    <property type="match status" value="1"/>
</dbReference>
<dbReference type="GO" id="GO:0009279">
    <property type="term" value="C:cell outer membrane"/>
    <property type="evidence" value="ECO:0007669"/>
    <property type="project" value="UniProtKB-SubCell"/>
</dbReference>
<sequence length="133" mass="14553">RLENTGVSVTREGDNIILNLPGNITFEVDKTDVKADFVEILDSVALVLNEYKSTMIEVAGHTDSTGSESYNQRLSQQRAQSVSEILNRNGVAGVRIDTVGYGETRPIASNGNAAGRQQNRRVELTLLPYVEES</sequence>
<dbReference type="EMBL" id="JAEPCM010000152">
    <property type="protein sequence ID" value="MCG7945715.1"/>
    <property type="molecule type" value="Genomic_DNA"/>
</dbReference>
<dbReference type="PRINTS" id="PR01023">
    <property type="entry name" value="NAFLGMOTY"/>
</dbReference>
<comment type="subcellular location">
    <subcellularLocation>
        <location evidence="1">Cell outer membrane</location>
    </subcellularLocation>
</comment>
<evidence type="ECO:0000256" key="3">
    <source>
        <dbReference type="ARBA" id="ARBA00023237"/>
    </source>
</evidence>
<dbReference type="PROSITE" id="PS51123">
    <property type="entry name" value="OMPA_2"/>
    <property type="match status" value="1"/>
</dbReference>
<evidence type="ECO:0000256" key="4">
    <source>
        <dbReference type="PROSITE-ProRule" id="PRU00473"/>
    </source>
</evidence>
<keyword evidence="3" id="KW-0998">Cell outer membrane</keyword>
<evidence type="ECO:0000259" key="5">
    <source>
        <dbReference type="PROSITE" id="PS51123"/>
    </source>
</evidence>
<accession>A0A9E4K9R2</accession>